<dbReference type="GO" id="GO:0005524">
    <property type="term" value="F:ATP binding"/>
    <property type="evidence" value="ECO:0007669"/>
    <property type="project" value="InterPro"/>
</dbReference>
<evidence type="ECO:0000313" key="2">
    <source>
        <dbReference type="EMBL" id="MBW84076.1"/>
    </source>
</evidence>
<dbReference type="GO" id="GO:0006298">
    <property type="term" value="P:mismatch repair"/>
    <property type="evidence" value="ECO:0007669"/>
    <property type="project" value="InterPro"/>
</dbReference>
<dbReference type="EMBL" id="GGEC01003593">
    <property type="protein sequence ID" value="MBW84076.1"/>
    <property type="molecule type" value="Transcribed_RNA"/>
</dbReference>
<dbReference type="Gene3D" id="3.40.1170.10">
    <property type="entry name" value="DNA repair protein MutS, domain I"/>
    <property type="match status" value="1"/>
</dbReference>
<dbReference type="PANTHER" id="PTHR48448:SF1">
    <property type="entry name" value="MUTL PROTEIN ISOFORM 1"/>
    <property type="match status" value="1"/>
</dbReference>
<dbReference type="GO" id="GO:0030983">
    <property type="term" value="F:mismatched DNA binding"/>
    <property type="evidence" value="ECO:0007669"/>
    <property type="project" value="InterPro"/>
</dbReference>
<name>A0A2P2IS97_RHIMU</name>
<dbReference type="InterPro" id="IPR016151">
    <property type="entry name" value="DNA_mismatch_repair_MutS_N"/>
</dbReference>
<sequence length="225" mass="25925">MMYYWLATRNVAVSLPKWRSLAFLFRSPTARKFSSFRPPLPPPRHQLEQVYCLNGQKNLKRTTRATKKFKVVNNVLDDKDLSHIMWWKERLQQCRKPSTIQLVKRLIYANLLGLDVSLKNGSLKEGNLNWEILQFKSQFPREILLCRVGDFYEAIGIDACFLVEYAGLNPFGGQRVDSIPRAGCPVVNLRQTLDDLTRHGYSVCIVEEVQGPTHARSRKGRFISG</sequence>
<evidence type="ECO:0000259" key="1">
    <source>
        <dbReference type="Pfam" id="PF01624"/>
    </source>
</evidence>
<dbReference type="PANTHER" id="PTHR48448">
    <property type="entry name" value="MUTL PROTEIN ISOFORM 1"/>
    <property type="match status" value="1"/>
</dbReference>
<protein>
    <recommendedName>
        <fullName evidence="1">DNA mismatch repair protein MutS-like N-terminal domain-containing protein</fullName>
    </recommendedName>
</protein>
<dbReference type="SUPFAM" id="SSF55271">
    <property type="entry name" value="DNA repair protein MutS, domain I"/>
    <property type="match status" value="1"/>
</dbReference>
<dbReference type="Pfam" id="PF01624">
    <property type="entry name" value="MutS_I"/>
    <property type="match status" value="1"/>
</dbReference>
<feature type="domain" description="DNA mismatch repair protein MutS-like N-terminal" evidence="1">
    <location>
        <begin position="133"/>
        <end position="216"/>
    </location>
</feature>
<organism evidence="2">
    <name type="scientific">Rhizophora mucronata</name>
    <name type="common">Asiatic mangrove</name>
    <dbReference type="NCBI Taxonomy" id="61149"/>
    <lineage>
        <taxon>Eukaryota</taxon>
        <taxon>Viridiplantae</taxon>
        <taxon>Streptophyta</taxon>
        <taxon>Embryophyta</taxon>
        <taxon>Tracheophyta</taxon>
        <taxon>Spermatophyta</taxon>
        <taxon>Magnoliopsida</taxon>
        <taxon>eudicotyledons</taxon>
        <taxon>Gunneridae</taxon>
        <taxon>Pentapetalae</taxon>
        <taxon>rosids</taxon>
        <taxon>fabids</taxon>
        <taxon>Malpighiales</taxon>
        <taxon>Rhizophoraceae</taxon>
        <taxon>Rhizophora</taxon>
    </lineage>
</organism>
<accession>A0A2P2IS97</accession>
<dbReference type="AlphaFoldDB" id="A0A2P2IS97"/>
<dbReference type="InterPro" id="IPR007695">
    <property type="entry name" value="DNA_mismatch_repair_MutS-lik_N"/>
</dbReference>
<reference evidence="2" key="1">
    <citation type="submission" date="2018-02" db="EMBL/GenBank/DDBJ databases">
        <title>Rhizophora mucronata_Transcriptome.</title>
        <authorList>
            <person name="Meera S.P."/>
            <person name="Sreeshan A."/>
            <person name="Augustine A."/>
        </authorList>
    </citation>
    <scope>NUCLEOTIDE SEQUENCE</scope>
    <source>
        <tissue evidence="2">Leaf</tissue>
    </source>
</reference>
<proteinExistence type="predicted"/>
<dbReference type="InterPro" id="IPR053276">
    <property type="entry name" value="MtDNA_mismatch_repair_MutS"/>
</dbReference>